<evidence type="ECO:0000313" key="2">
    <source>
        <dbReference type="Proteomes" id="UP000076761"/>
    </source>
</evidence>
<accession>A0A165TKT2</accession>
<name>A0A165TKT2_9AGAM</name>
<organism evidence="1 2">
    <name type="scientific">Neolentinus lepideus HHB14362 ss-1</name>
    <dbReference type="NCBI Taxonomy" id="1314782"/>
    <lineage>
        <taxon>Eukaryota</taxon>
        <taxon>Fungi</taxon>
        <taxon>Dikarya</taxon>
        <taxon>Basidiomycota</taxon>
        <taxon>Agaricomycotina</taxon>
        <taxon>Agaricomycetes</taxon>
        <taxon>Gloeophyllales</taxon>
        <taxon>Gloeophyllaceae</taxon>
        <taxon>Neolentinus</taxon>
    </lineage>
</organism>
<sequence length="117" mass="13132">MCAINVGVLCQRKSFGCQVSHNRQCRSPPLLFILSMKLCTSYSLIPKASLIPANVVLYRFSSFSHQYLHLLSHRIAIACIHHVLYLSIQIHTGCIVLPVINCSSSFLLADHDDQHIN</sequence>
<protein>
    <submittedName>
        <fullName evidence="1">Uncharacterized protein</fullName>
    </submittedName>
</protein>
<gene>
    <name evidence="1" type="ORF">NEOLEDRAFT_212625</name>
</gene>
<dbReference type="EMBL" id="KV425565">
    <property type="protein sequence ID" value="KZT26814.1"/>
    <property type="molecule type" value="Genomic_DNA"/>
</dbReference>
<evidence type="ECO:0000313" key="1">
    <source>
        <dbReference type="EMBL" id="KZT26814.1"/>
    </source>
</evidence>
<dbReference type="Proteomes" id="UP000076761">
    <property type="component" value="Unassembled WGS sequence"/>
</dbReference>
<dbReference type="InParanoid" id="A0A165TKT2"/>
<keyword evidence="2" id="KW-1185">Reference proteome</keyword>
<proteinExistence type="predicted"/>
<reference evidence="1 2" key="1">
    <citation type="journal article" date="2016" name="Mol. Biol. Evol.">
        <title>Comparative Genomics of Early-Diverging Mushroom-Forming Fungi Provides Insights into the Origins of Lignocellulose Decay Capabilities.</title>
        <authorList>
            <person name="Nagy L.G."/>
            <person name="Riley R."/>
            <person name="Tritt A."/>
            <person name="Adam C."/>
            <person name="Daum C."/>
            <person name="Floudas D."/>
            <person name="Sun H."/>
            <person name="Yadav J.S."/>
            <person name="Pangilinan J."/>
            <person name="Larsson K.H."/>
            <person name="Matsuura K."/>
            <person name="Barry K."/>
            <person name="Labutti K."/>
            <person name="Kuo R."/>
            <person name="Ohm R.A."/>
            <person name="Bhattacharya S.S."/>
            <person name="Shirouzu T."/>
            <person name="Yoshinaga Y."/>
            <person name="Martin F.M."/>
            <person name="Grigoriev I.V."/>
            <person name="Hibbett D.S."/>
        </authorList>
    </citation>
    <scope>NUCLEOTIDE SEQUENCE [LARGE SCALE GENOMIC DNA]</scope>
    <source>
        <strain evidence="1 2">HHB14362 ss-1</strain>
    </source>
</reference>
<dbReference type="AlphaFoldDB" id="A0A165TKT2"/>